<name>A0A0F9E064_9ZZZZ</name>
<protein>
    <recommendedName>
        <fullName evidence="1">N-acetyltransferase domain-containing protein</fullName>
    </recommendedName>
</protein>
<proteinExistence type="predicted"/>
<feature type="domain" description="N-acetyltransferase" evidence="1">
    <location>
        <begin position="1"/>
        <end position="126"/>
    </location>
</feature>
<dbReference type="AlphaFoldDB" id="A0A0F9E064"/>
<evidence type="ECO:0000313" key="2">
    <source>
        <dbReference type="EMBL" id="KKL23296.1"/>
    </source>
</evidence>
<dbReference type="EMBL" id="LAZR01037025">
    <property type="protein sequence ID" value="KKL23296.1"/>
    <property type="molecule type" value="Genomic_DNA"/>
</dbReference>
<dbReference type="SUPFAM" id="SSF55729">
    <property type="entry name" value="Acyl-CoA N-acyltransferases (Nat)"/>
    <property type="match status" value="1"/>
</dbReference>
<dbReference type="PROSITE" id="PS51186">
    <property type="entry name" value="GNAT"/>
    <property type="match status" value="1"/>
</dbReference>
<accession>A0A0F9E064</accession>
<dbReference type="Gene3D" id="3.40.630.30">
    <property type="match status" value="1"/>
</dbReference>
<dbReference type="PANTHER" id="PTHR43415:SF3">
    <property type="entry name" value="GNAT-FAMILY ACETYLTRANSFERASE"/>
    <property type="match status" value="1"/>
</dbReference>
<dbReference type="Pfam" id="PF13302">
    <property type="entry name" value="Acetyltransf_3"/>
    <property type="match status" value="1"/>
</dbReference>
<organism evidence="2">
    <name type="scientific">marine sediment metagenome</name>
    <dbReference type="NCBI Taxonomy" id="412755"/>
    <lineage>
        <taxon>unclassified sequences</taxon>
        <taxon>metagenomes</taxon>
        <taxon>ecological metagenomes</taxon>
    </lineage>
</organism>
<gene>
    <name evidence="2" type="ORF">LCGC14_2426810</name>
</gene>
<dbReference type="PANTHER" id="PTHR43415">
    <property type="entry name" value="SPERMIDINE N(1)-ACETYLTRANSFERASE"/>
    <property type="match status" value="1"/>
</dbReference>
<evidence type="ECO:0000259" key="1">
    <source>
        <dbReference type="PROSITE" id="PS51186"/>
    </source>
</evidence>
<comment type="caution">
    <text evidence="2">The sequence shown here is derived from an EMBL/GenBank/DDBJ whole genome shotgun (WGS) entry which is preliminary data.</text>
</comment>
<dbReference type="InterPro" id="IPR016181">
    <property type="entry name" value="Acyl_CoA_acyltransferase"/>
</dbReference>
<sequence>MKLRKVTKDDCWDLLRWENVPVTQKYTFNSKTISRKEHLKWFKKALKEIEMYIIGDKIGLVKIKNNSVAIIIDPAYRNQGYGIEALNLIKKKHPKLIAYVLFGNTNSYKLFKKAGFKKIGYILKNG</sequence>
<reference evidence="2" key="1">
    <citation type="journal article" date="2015" name="Nature">
        <title>Complex archaea that bridge the gap between prokaryotes and eukaryotes.</title>
        <authorList>
            <person name="Spang A."/>
            <person name="Saw J.H."/>
            <person name="Jorgensen S.L."/>
            <person name="Zaremba-Niedzwiedzka K."/>
            <person name="Martijn J."/>
            <person name="Lind A.E."/>
            <person name="van Eijk R."/>
            <person name="Schleper C."/>
            <person name="Guy L."/>
            <person name="Ettema T.J."/>
        </authorList>
    </citation>
    <scope>NUCLEOTIDE SEQUENCE</scope>
</reference>
<dbReference type="GO" id="GO:0016747">
    <property type="term" value="F:acyltransferase activity, transferring groups other than amino-acyl groups"/>
    <property type="evidence" value="ECO:0007669"/>
    <property type="project" value="InterPro"/>
</dbReference>
<dbReference type="InterPro" id="IPR000182">
    <property type="entry name" value="GNAT_dom"/>
</dbReference>